<keyword evidence="2" id="KW-1185">Reference proteome</keyword>
<gene>
    <name evidence="1" type="ORF">L1049_023142</name>
</gene>
<accession>A0AAP0RDJ1</accession>
<dbReference type="AlphaFoldDB" id="A0AAP0RDJ1"/>
<dbReference type="EMBL" id="JBBPBK010000011">
    <property type="protein sequence ID" value="KAK9275869.1"/>
    <property type="molecule type" value="Genomic_DNA"/>
</dbReference>
<comment type="caution">
    <text evidence="1">The sequence shown here is derived from an EMBL/GenBank/DDBJ whole genome shotgun (WGS) entry which is preliminary data.</text>
</comment>
<evidence type="ECO:0000313" key="2">
    <source>
        <dbReference type="Proteomes" id="UP001415857"/>
    </source>
</evidence>
<reference evidence="1 2" key="1">
    <citation type="journal article" date="2024" name="Plant J.">
        <title>Genome sequences and population genomics reveal climatic adaptation and genomic divergence between two closely related sweetgum species.</title>
        <authorList>
            <person name="Xu W.Q."/>
            <person name="Ren C.Q."/>
            <person name="Zhang X.Y."/>
            <person name="Comes H.P."/>
            <person name="Liu X.H."/>
            <person name="Li Y.G."/>
            <person name="Kettle C.J."/>
            <person name="Jalonen R."/>
            <person name="Gaisberger H."/>
            <person name="Ma Y.Z."/>
            <person name="Qiu Y.X."/>
        </authorList>
    </citation>
    <scope>NUCLEOTIDE SEQUENCE [LARGE SCALE GENOMIC DNA]</scope>
    <source>
        <strain evidence="1">Hangzhou</strain>
    </source>
</reference>
<dbReference type="PANTHER" id="PTHR12818">
    <property type="entry name" value="TRNA (ADENINE(37)-N6)-METHYLTRANSFERASE"/>
    <property type="match status" value="1"/>
</dbReference>
<evidence type="ECO:0000313" key="1">
    <source>
        <dbReference type="EMBL" id="KAK9275869.1"/>
    </source>
</evidence>
<sequence>MGLVARLWLGGAQMYFATHSGGPHFFGSNRMPELFQACFNYCFYQSLAMTSEKKSLYASTDELQILIKQVLSWDIRSVSQRNQTQNSHIKVGNGKAIDYTPNSYDYQDEAFDHERERVSLPSRDTVYHLILEGLDVSYRIDCDGNVVVESVTLSSDIPNKNQNRCNYMIWRDKLG</sequence>
<name>A0AAP0RDJ1_LIQFO</name>
<protein>
    <submittedName>
        <fullName evidence="1">Uncharacterized protein</fullName>
    </submittedName>
</protein>
<organism evidence="1 2">
    <name type="scientific">Liquidambar formosana</name>
    <name type="common">Formosan gum</name>
    <dbReference type="NCBI Taxonomy" id="63359"/>
    <lineage>
        <taxon>Eukaryota</taxon>
        <taxon>Viridiplantae</taxon>
        <taxon>Streptophyta</taxon>
        <taxon>Embryophyta</taxon>
        <taxon>Tracheophyta</taxon>
        <taxon>Spermatophyta</taxon>
        <taxon>Magnoliopsida</taxon>
        <taxon>eudicotyledons</taxon>
        <taxon>Gunneridae</taxon>
        <taxon>Pentapetalae</taxon>
        <taxon>Saxifragales</taxon>
        <taxon>Altingiaceae</taxon>
        <taxon>Liquidambar</taxon>
    </lineage>
</organism>
<proteinExistence type="predicted"/>
<dbReference type="Proteomes" id="UP001415857">
    <property type="component" value="Unassembled WGS sequence"/>
</dbReference>
<dbReference type="InterPro" id="IPR040372">
    <property type="entry name" value="YaeB-like"/>
</dbReference>
<dbReference type="PANTHER" id="PTHR12818:SF0">
    <property type="entry name" value="TRNA (ADENINE(37)-N6)-METHYLTRANSFERASE"/>
    <property type="match status" value="1"/>
</dbReference>